<evidence type="ECO:0000259" key="2">
    <source>
        <dbReference type="Pfam" id="PF07811"/>
    </source>
</evidence>
<organism evidence="3 4">
    <name type="scientific">Arthrobacter deserti</name>
    <dbReference type="NCBI Taxonomy" id="1742687"/>
    <lineage>
        <taxon>Bacteria</taxon>
        <taxon>Bacillati</taxon>
        <taxon>Actinomycetota</taxon>
        <taxon>Actinomycetes</taxon>
        <taxon>Micrococcales</taxon>
        <taxon>Micrococcaceae</taxon>
        <taxon>Arthrobacter</taxon>
    </lineage>
</organism>
<evidence type="ECO:0000313" key="3">
    <source>
        <dbReference type="EMBL" id="NKX51542.1"/>
    </source>
</evidence>
<reference evidence="3 4" key="1">
    <citation type="submission" date="2020-04" db="EMBL/GenBank/DDBJ databases">
        <authorList>
            <person name="Liu S."/>
        </authorList>
    </citation>
    <scope>NUCLEOTIDE SEQUENCE [LARGE SCALE GENOMIC DNA]</scope>
    <source>
        <strain evidence="3 4">CGMCC 1.15091</strain>
    </source>
</reference>
<proteinExistence type="predicted"/>
<feature type="domain" description="TadE-like" evidence="2">
    <location>
        <begin position="12"/>
        <end position="54"/>
    </location>
</feature>
<dbReference type="Proteomes" id="UP000523795">
    <property type="component" value="Unassembled WGS sequence"/>
</dbReference>
<evidence type="ECO:0000313" key="4">
    <source>
        <dbReference type="Proteomes" id="UP000523795"/>
    </source>
</evidence>
<feature type="transmembrane region" description="Helical" evidence="1">
    <location>
        <begin position="18"/>
        <end position="39"/>
    </location>
</feature>
<keyword evidence="1" id="KW-1133">Transmembrane helix</keyword>
<protein>
    <submittedName>
        <fullName evidence="3">Pilus assembly protein</fullName>
    </submittedName>
</protein>
<dbReference type="Pfam" id="PF07811">
    <property type="entry name" value="TadE"/>
    <property type="match status" value="1"/>
</dbReference>
<dbReference type="EMBL" id="JAAZSR010000250">
    <property type="protein sequence ID" value="NKX51542.1"/>
    <property type="molecule type" value="Genomic_DNA"/>
</dbReference>
<sequence>MRGSVAASREQGSAPVDFVLIGAVLVLMCMSVVQLALVLHVRNTLTDAAGSGARYGTLADRGPADARARTESLIVSSLGSDYARDVAVARIGSGAGQMLRVTVSSPLPAFGLLGPAGVMRVQGHAPLQR</sequence>
<keyword evidence="1" id="KW-0812">Transmembrane</keyword>
<dbReference type="InterPro" id="IPR012495">
    <property type="entry name" value="TadE-like_dom"/>
</dbReference>
<keyword evidence="4" id="KW-1185">Reference proteome</keyword>
<keyword evidence="1" id="KW-0472">Membrane</keyword>
<name>A0ABX1JUR9_9MICC</name>
<comment type="caution">
    <text evidence="3">The sequence shown here is derived from an EMBL/GenBank/DDBJ whole genome shotgun (WGS) entry which is preliminary data.</text>
</comment>
<gene>
    <name evidence="3" type="ORF">HER39_13385</name>
</gene>
<evidence type="ECO:0000256" key="1">
    <source>
        <dbReference type="SAM" id="Phobius"/>
    </source>
</evidence>
<accession>A0ABX1JUR9</accession>